<sequence length="136" mass="14540">MERSGSLIPGVIAATLLAGPLFVVFFAVANIFQQFPEHISIDSKDAQVLFLMLPAVVVGACISLIPNIIGANIMADLADEYPFARSSFVWAIVGASTAFVWICIIPGLFDARPEGFALVATSAMCAVICRVYVNWS</sequence>
<name>A0AAD1D7X1_SPHMI</name>
<protein>
    <submittedName>
        <fullName evidence="2">Uncharacterized protein</fullName>
    </submittedName>
</protein>
<feature type="transmembrane region" description="Helical" evidence="1">
    <location>
        <begin position="7"/>
        <end position="29"/>
    </location>
</feature>
<dbReference type="RefSeq" id="WP_126494870.1">
    <property type="nucleotide sequence ID" value="NZ_AP018711.1"/>
</dbReference>
<keyword evidence="1" id="KW-1133">Transmembrane helix</keyword>
<evidence type="ECO:0000313" key="4">
    <source>
        <dbReference type="Proteomes" id="UP000275727"/>
    </source>
</evidence>
<evidence type="ECO:0000313" key="5">
    <source>
        <dbReference type="Proteomes" id="UP000276029"/>
    </source>
</evidence>
<dbReference type="AlphaFoldDB" id="A0AAD1D7X1"/>
<reference evidence="2 4" key="1">
    <citation type="submission" date="2018-06" db="EMBL/GenBank/DDBJ databases">
        <title>Complete Genome Sequence of the Microcystin-Degrading Bacterium Sphingosinicella microcystinivorans Strain B-9.</title>
        <authorList>
            <person name="Jin H."/>
            <person name="Nishizawa T."/>
            <person name="Guo Y."/>
            <person name="Nishizawa A."/>
            <person name="Park H."/>
            <person name="Kato H."/>
            <person name="Tsuji K."/>
            <person name="Harada K."/>
        </authorList>
    </citation>
    <scope>NUCLEOTIDE SEQUENCE [LARGE SCALE GENOMIC DNA]</scope>
    <source>
        <strain evidence="2 4">B9</strain>
    </source>
</reference>
<accession>A0AAD1D7X1</accession>
<dbReference type="Proteomes" id="UP000275727">
    <property type="component" value="Chromosome"/>
</dbReference>
<dbReference type="EMBL" id="AP018711">
    <property type="protein sequence ID" value="BBE35451.1"/>
    <property type="molecule type" value="Genomic_DNA"/>
</dbReference>
<feature type="transmembrane region" description="Helical" evidence="1">
    <location>
        <begin position="49"/>
        <end position="75"/>
    </location>
</feature>
<dbReference type="KEGG" id="smic:SmB9_31090"/>
<reference evidence="3 5" key="2">
    <citation type="submission" date="2018-10" db="EMBL/GenBank/DDBJ databases">
        <title>Genomic Encyclopedia of Type Strains, Phase IV (KMG-IV): sequencing the most valuable type-strain genomes for metagenomic binning, comparative biology and taxonomic classification.</title>
        <authorList>
            <person name="Goeker M."/>
        </authorList>
    </citation>
    <scope>NUCLEOTIDE SEQUENCE [LARGE SCALE GENOMIC DNA]</scope>
    <source>
        <strain evidence="3 5">DSM 19791</strain>
    </source>
</reference>
<evidence type="ECO:0000256" key="1">
    <source>
        <dbReference type="SAM" id="Phobius"/>
    </source>
</evidence>
<evidence type="ECO:0000313" key="2">
    <source>
        <dbReference type="EMBL" id="BBE35451.1"/>
    </source>
</evidence>
<keyword evidence="1" id="KW-0812">Transmembrane</keyword>
<feature type="transmembrane region" description="Helical" evidence="1">
    <location>
        <begin position="87"/>
        <end position="109"/>
    </location>
</feature>
<feature type="transmembrane region" description="Helical" evidence="1">
    <location>
        <begin position="115"/>
        <end position="133"/>
    </location>
</feature>
<organism evidence="2 4">
    <name type="scientific">Sphingosinicella microcystinivorans</name>
    <dbReference type="NCBI Taxonomy" id="335406"/>
    <lineage>
        <taxon>Bacteria</taxon>
        <taxon>Pseudomonadati</taxon>
        <taxon>Pseudomonadota</taxon>
        <taxon>Alphaproteobacteria</taxon>
        <taxon>Sphingomonadales</taxon>
        <taxon>Sphingosinicellaceae</taxon>
        <taxon>Sphingosinicella</taxon>
    </lineage>
</organism>
<keyword evidence="5" id="KW-1185">Reference proteome</keyword>
<keyword evidence="1" id="KW-0472">Membrane</keyword>
<dbReference type="Proteomes" id="UP000276029">
    <property type="component" value="Unassembled WGS sequence"/>
</dbReference>
<evidence type="ECO:0000313" key="3">
    <source>
        <dbReference type="EMBL" id="RKS86446.1"/>
    </source>
</evidence>
<gene>
    <name evidence="3" type="ORF">DFR51_3152</name>
    <name evidence="2" type="ORF">SmB9_31090</name>
</gene>
<proteinExistence type="predicted"/>
<dbReference type="EMBL" id="RBWX01000010">
    <property type="protein sequence ID" value="RKS86446.1"/>
    <property type="molecule type" value="Genomic_DNA"/>
</dbReference>